<dbReference type="EMBL" id="JANPWB010000009">
    <property type="protein sequence ID" value="KAJ1156392.1"/>
    <property type="molecule type" value="Genomic_DNA"/>
</dbReference>
<evidence type="ECO:0000313" key="1">
    <source>
        <dbReference type="EMBL" id="KAJ1156392.1"/>
    </source>
</evidence>
<reference evidence="1" key="1">
    <citation type="journal article" date="2022" name="bioRxiv">
        <title>Sequencing and chromosome-scale assembly of the giantPleurodeles waltlgenome.</title>
        <authorList>
            <person name="Brown T."/>
            <person name="Elewa A."/>
            <person name="Iarovenko S."/>
            <person name="Subramanian E."/>
            <person name="Araus A.J."/>
            <person name="Petzold A."/>
            <person name="Susuki M."/>
            <person name="Suzuki K.-i.T."/>
            <person name="Hayashi T."/>
            <person name="Toyoda A."/>
            <person name="Oliveira C."/>
            <person name="Osipova E."/>
            <person name="Leigh N.D."/>
            <person name="Simon A."/>
            <person name="Yun M.H."/>
        </authorList>
    </citation>
    <scope>NUCLEOTIDE SEQUENCE</scope>
    <source>
        <strain evidence="1">20211129_DDA</strain>
        <tissue evidence="1">Liver</tissue>
    </source>
</reference>
<keyword evidence="2" id="KW-1185">Reference proteome</keyword>
<proteinExistence type="predicted"/>
<organism evidence="1 2">
    <name type="scientific">Pleurodeles waltl</name>
    <name type="common">Iberian ribbed newt</name>
    <dbReference type="NCBI Taxonomy" id="8319"/>
    <lineage>
        <taxon>Eukaryota</taxon>
        <taxon>Metazoa</taxon>
        <taxon>Chordata</taxon>
        <taxon>Craniata</taxon>
        <taxon>Vertebrata</taxon>
        <taxon>Euteleostomi</taxon>
        <taxon>Amphibia</taxon>
        <taxon>Batrachia</taxon>
        <taxon>Caudata</taxon>
        <taxon>Salamandroidea</taxon>
        <taxon>Salamandridae</taxon>
        <taxon>Pleurodelinae</taxon>
        <taxon>Pleurodeles</taxon>
    </lineage>
</organism>
<name>A0AAV7RXL5_PLEWA</name>
<dbReference type="AlphaFoldDB" id="A0AAV7RXL5"/>
<sequence>MDSAINALVHRRMGFLPAPLPDRFVVLTMQEGWRLSPVHTHPQSAAPLGLTLAVTGSFGLSPPLPEAVCYPTPDRCKGDPEQHEAHLTMGVRGGSSLAKPCLSFSSHLR</sequence>
<protein>
    <submittedName>
        <fullName evidence="1">Uncharacterized protein</fullName>
    </submittedName>
</protein>
<comment type="caution">
    <text evidence="1">The sequence shown here is derived from an EMBL/GenBank/DDBJ whole genome shotgun (WGS) entry which is preliminary data.</text>
</comment>
<dbReference type="Proteomes" id="UP001066276">
    <property type="component" value="Chromosome 5"/>
</dbReference>
<gene>
    <name evidence="1" type="ORF">NDU88_009111</name>
</gene>
<accession>A0AAV7RXL5</accession>
<evidence type="ECO:0000313" key="2">
    <source>
        <dbReference type="Proteomes" id="UP001066276"/>
    </source>
</evidence>